<evidence type="ECO:0000313" key="4">
    <source>
        <dbReference type="Proteomes" id="UP000054561"/>
    </source>
</evidence>
<sequence length="322" mass="31488">MHLCLTTFPAGAQGADRQPTQGSGDPPVTPSTASDPAVPAPAAAAESASTSSGSATASTTPSDPITGTEDNKVPTTLADTSSVKDKGQTGLSGPSGPRGPAGKDGEARKPADGADARVDGGTDDPPPLNPPKPNPNPNQSGSEGGPTSGEASTGGTEHGGGGGPGAPGGGGRGSGSSSSSASEPSSPGSTGLQNPGSSSPASPPSGTNDHDTGPNTTNGDNDFGLGSEPPTADGELGGNYGPRTPQVAHTVVPTNVPSNDGGPEAPDLTGVVLTATTPVLFFLTSVIVALLGYSLWKVSAHNLTHNHTTRTRQPQQHSKRLR</sequence>
<dbReference type="OMA" id="WIFTAIC"/>
<dbReference type="GeneID" id="24270881"/>
<evidence type="ECO:0000256" key="1">
    <source>
        <dbReference type="SAM" id="MobiDB-lite"/>
    </source>
</evidence>
<dbReference type="AlphaFoldDB" id="A0A0D9QCM2"/>
<feature type="compositionally biased region" description="Pro residues" evidence="1">
    <location>
        <begin position="124"/>
        <end position="136"/>
    </location>
</feature>
<dbReference type="Proteomes" id="UP000054561">
    <property type="component" value="Unassembled WGS sequence"/>
</dbReference>
<dbReference type="RefSeq" id="XP_012338592.1">
    <property type="nucleotide sequence ID" value="XM_012483169.1"/>
</dbReference>
<proteinExistence type="predicted"/>
<evidence type="ECO:0008006" key="5">
    <source>
        <dbReference type="Google" id="ProtNLM"/>
    </source>
</evidence>
<feature type="region of interest" description="Disordered" evidence="1">
    <location>
        <begin position="1"/>
        <end position="247"/>
    </location>
</feature>
<feature type="compositionally biased region" description="Low complexity" evidence="1">
    <location>
        <begin position="175"/>
        <end position="206"/>
    </location>
</feature>
<evidence type="ECO:0000313" key="3">
    <source>
        <dbReference type="EMBL" id="KJP84800.1"/>
    </source>
</evidence>
<feature type="transmembrane region" description="Helical" evidence="2">
    <location>
        <begin position="279"/>
        <end position="296"/>
    </location>
</feature>
<organism evidence="3 4">
    <name type="scientific">Plasmodium fragile</name>
    <dbReference type="NCBI Taxonomy" id="5857"/>
    <lineage>
        <taxon>Eukaryota</taxon>
        <taxon>Sar</taxon>
        <taxon>Alveolata</taxon>
        <taxon>Apicomplexa</taxon>
        <taxon>Aconoidasida</taxon>
        <taxon>Haemosporida</taxon>
        <taxon>Plasmodiidae</taxon>
        <taxon>Plasmodium</taxon>
        <taxon>Plasmodium (Plasmodium)</taxon>
    </lineage>
</organism>
<accession>A0A0D9QCM2</accession>
<feature type="compositionally biased region" description="Low complexity" evidence="1">
    <location>
        <begin position="30"/>
        <end position="64"/>
    </location>
</feature>
<keyword evidence="2" id="KW-0812">Transmembrane</keyword>
<reference evidence="3 4" key="1">
    <citation type="submission" date="2014-03" db="EMBL/GenBank/DDBJ databases">
        <title>The Genome Sequence of Plasmodium fragile nilgiri.</title>
        <authorList>
            <consortium name="The Broad Institute Genomics Platform"/>
            <consortium name="The Broad Institute Genome Sequencing Center for Infectious Disease"/>
            <person name="Neafsey D."/>
            <person name="Duraisingh M."/>
            <person name="Young S.K."/>
            <person name="Zeng Q."/>
            <person name="Gargeya S."/>
            <person name="Abouelleil A."/>
            <person name="Alvarado L."/>
            <person name="Chapman S.B."/>
            <person name="Gainer-Dewar J."/>
            <person name="Goldberg J."/>
            <person name="Griggs A."/>
            <person name="Gujja S."/>
            <person name="Hansen M."/>
            <person name="Howarth C."/>
            <person name="Imamovic A."/>
            <person name="Larimer J."/>
            <person name="Pearson M."/>
            <person name="Poon T.W."/>
            <person name="Priest M."/>
            <person name="Roberts A."/>
            <person name="Saif S."/>
            <person name="Shea T."/>
            <person name="Sykes S."/>
            <person name="Wortman J."/>
            <person name="Nusbaum C."/>
            <person name="Birren B."/>
        </authorList>
    </citation>
    <scope>NUCLEOTIDE SEQUENCE [LARGE SCALE GENOMIC DNA]</scope>
    <source>
        <strain evidence="4">nilgiri</strain>
    </source>
</reference>
<keyword evidence="2" id="KW-0472">Membrane</keyword>
<feature type="compositionally biased region" description="Gly residues" evidence="1">
    <location>
        <begin position="156"/>
        <end position="174"/>
    </location>
</feature>
<keyword evidence="4" id="KW-1185">Reference proteome</keyword>
<feature type="compositionally biased region" description="Basic and acidic residues" evidence="1">
    <location>
        <begin position="101"/>
        <end position="120"/>
    </location>
</feature>
<gene>
    <name evidence="3" type="ORF">AK88_05567</name>
</gene>
<keyword evidence="2" id="KW-1133">Transmembrane helix</keyword>
<evidence type="ECO:0000256" key="2">
    <source>
        <dbReference type="SAM" id="Phobius"/>
    </source>
</evidence>
<dbReference type="VEuPathDB" id="PlasmoDB:AK88_05567"/>
<protein>
    <recommendedName>
        <fullName evidence="5">CD99 antigen</fullName>
    </recommendedName>
</protein>
<name>A0A0D9QCM2_PLAFR</name>
<dbReference type="EMBL" id="KQ030406">
    <property type="protein sequence ID" value="KJP84800.1"/>
    <property type="molecule type" value="Genomic_DNA"/>
</dbReference>